<dbReference type="Pfam" id="PF14559">
    <property type="entry name" value="TPR_19"/>
    <property type="match status" value="1"/>
</dbReference>
<dbReference type="InterPro" id="IPR037919">
    <property type="entry name" value="OGT"/>
</dbReference>
<dbReference type="Pfam" id="PF00535">
    <property type="entry name" value="Glycos_transf_2"/>
    <property type="match status" value="1"/>
</dbReference>
<feature type="repeat" description="TPR" evidence="1">
    <location>
        <begin position="702"/>
        <end position="735"/>
    </location>
</feature>
<dbReference type="PROSITE" id="PS50005">
    <property type="entry name" value="TPR"/>
    <property type="match status" value="13"/>
</dbReference>
<feature type="repeat" description="TPR" evidence="1">
    <location>
        <begin position="600"/>
        <end position="633"/>
    </location>
</feature>
<feature type="repeat" description="TPR" evidence="1">
    <location>
        <begin position="820"/>
        <end position="853"/>
    </location>
</feature>
<accession>A0A964BN77</accession>
<dbReference type="Pfam" id="PF13432">
    <property type="entry name" value="TPR_16"/>
    <property type="match status" value="1"/>
</dbReference>
<dbReference type="CDD" id="cd04186">
    <property type="entry name" value="GT_2_like_c"/>
    <property type="match status" value="1"/>
</dbReference>
<organism evidence="4 5">
    <name type="scientific">Waterburya agarophytonicola KI4</name>
    <dbReference type="NCBI Taxonomy" id="2874699"/>
    <lineage>
        <taxon>Bacteria</taxon>
        <taxon>Bacillati</taxon>
        <taxon>Cyanobacteriota</taxon>
        <taxon>Cyanophyceae</taxon>
        <taxon>Pleurocapsales</taxon>
        <taxon>Hyellaceae</taxon>
        <taxon>Waterburya</taxon>
        <taxon>Waterburya agarophytonicola</taxon>
    </lineage>
</organism>
<evidence type="ECO:0000256" key="2">
    <source>
        <dbReference type="SAM" id="MobiDB-lite"/>
    </source>
</evidence>
<dbReference type="EMBL" id="JADWDC010000001">
    <property type="protein sequence ID" value="MCC0175433.1"/>
    <property type="molecule type" value="Genomic_DNA"/>
</dbReference>
<dbReference type="Gene3D" id="1.25.40.10">
    <property type="entry name" value="Tetratricopeptide repeat domain"/>
    <property type="match status" value="4"/>
</dbReference>
<dbReference type="PANTHER" id="PTHR44366">
    <property type="entry name" value="UDP-N-ACETYLGLUCOSAMINE--PEPTIDE N-ACETYLGLUCOSAMINYLTRANSFERASE 110 KDA SUBUNIT"/>
    <property type="match status" value="1"/>
</dbReference>
<keyword evidence="5" id="KW-1185">Reference proteome</keyword>
<dbReference type="SMART" id="SM00028">
    <property type="entry name" value="TPR"/>
    <property type="match status" value="15"/>
</dbReference>
<dbReference type="Pfam" id="PF13692">
    <property type="entry name" value="Glyco_trans_1_4"/>
    <property type="match status" value="1"/>
</dbReference>
<evidence type="ECO:0000259" key="3">
    <source>
        <dbReference type="Pfam" id="PF00535"/>
    </source>
</evidence>
<feature type="repeat" description="TPR" evidence="1">
    <location>
        <begin position="566"/>
        <end position="599"/>
    </location>
</feature>
<protein>
    <submittedName>
        <fullName evidence="4">Tetratricopeptide repeat protein</fullName>
    </submittedName>
</protein>
<feature type="repeat" description="TPR" evidence="1">
    <location>
        <begin position="530"/>
        <end position="563"/>
    </location>
</feature>
<feature type="repeat" description="TPR" evidence="1">
    <location>
        <begin position="285"/>
        <end position="318"/>
    </location>
</feature>
<dbReference type="SUPFAM" id="SSF53756">
    <property type="entry name" value="UDP-Glycosyltransferase/glycogen phosphorylase"/>
    <property type="match status" value="1"/>
</dbReference>
<dbReference type="Gene3D" id="3.90.550.10">
    <property type="entry name" value="Spore Coat Polysaccharide Biosynthesis Protein SpsA, Chain A"/>
    <property type="match status" value="1"/>
</dbReference>
<feature type="domain" description="Glycosyltransferase 2-like" evidence="3">
    <location>
        <begin position="908"/>
        <end position="1026"/>
    </location>
</feature>
<dbReference type="GO" id="GO:0097363">
    <property type="term" value="F:protein O-acetylglucosaminyltransferase activity"/>
    <property type="evidence" value="ECO:0007669"/>
    <property type="project" value="TreeGrafter"/>
</dbReference>
<dbReference type="Pfam" id="PF00515">
    <property type="entry name" value="TPR_1"/>
    <property type="match status" value="1"/>
</dbReference>
<feature type="repeat" description="TPR" evidence="1">
    <location>
        <begin position="355"/>
        <end position="388"/>
    </location>
</feature>
<feature type="repeat" description="TPR" evidence="1">
    <location>
        <begin position="319"/>
        <end position="352"/>
    </location>
</feature>
<dbReference type="PANTHER" id="PTHR44366:SF1">
    <property type="entry name" value="UDP-N-ACETYLGLUCOSAMINE--PEPTIDE N-ACETYLGLUCOSAMINYLTRANSFERASE 110 KDA SUBUNIT"/>
    <property type="match status" value="1"/>
</dbReference>
<feature type="region of interest" description="Disordered" evidence="2">
    <location>
        <begin position="441"/>
        <end position="474"/>
    </location>
</feature>
<sequence>MIPNIFDLSGKSNNTSPKFEAAISSSFGLGGKSKDELTGEQIASVEKAENEVWQGLKSEKVGKLELAAFHYRSAIKSHPECSKAYGLLANVLKKIRTRGENNLADSKPEKAKIASLTVGEVAKENQKVSQITIEEKKTTTNYVISPPKTATVLLTENKFSDSITLDFSHINLIPVNINPKVNQINSSLRSKNDIVLLPNVEVSPAGDIVLEDNLAISQVYIEQGLAFFEQKQWDKSIAACKEALRICPSMGTAYKIWGNCLQQSGNTADAIGIYAKALESQPNMAEVYCNLGSIYAKSKKWQQAIEHYQKSIIIDPNCAAPYRNIAKVWDELGEYEKSEECFFKALAIKPELISAKNHFDLAHNLAEENKLERAIACYKHCIHLEPEFLNAYVRLAQLLEESGQTEEALYYYKTLANLQTGVKNPEDQSRSRKQIRQFLSGKKQKPLPQLSPQNQASIVGNDSRKTLPQLNPGKSLTRQEKIQQYLQRIKQQPDSASVRIELGNLYFLDGQWESAITYYLQAIKLAPHEAKYYINLGKALSKAGDTVKANRAFYEGFSLEPEKVTAQNHLLLGNKLLEQKQTELAIACYRRAITLEPGLVEAYWQLGMILLNSGKAQGAIACYQQALKVDSRNPRSYFLLGSAFLETKQFPAAISCYQKAAQIEGNNADIYHNLGEALVKEKKWQEAEVAYKKAIAINPDNSWHHNNLGNVMLETQQWQAAILNFERAIELNPGFVWSHYNLGEALAKLERWNEAVEAYTVAQKLRPDLPEPRQKLGRVLHQRTKETRLSALAFSKEQIEQDPDNTEPYHQAISLDRKDPELYLGLGKVLVKQNKLDEAIAIYQTGLKLQPRNIELAMALSEAFLVKNPELNFQDIINKLTGEEAQKTTTKTKTSLLTVPYSDSPTVSIIIPVYNKIDYTFRCLESVVANVTSNLAIEVLVVNDCSTDDTVEVLEQVEGLRLINNEENLGFLHSCNKGASLSKGKYIYLLNNDTEIRPNCIESLIEVFEEGENVGAVGSKLVYPNGALQEAGGIVWQDSSGWNYGRMGNPHDPQYNYLRPVDYCSAASLLVPKEIFDSLGGFDADLAPAYYEDTDLCFAIRNKLGLKVMYQPKSEVIHYEGISCGTDTGGGGIKRYQVINAAKFKQKWQMALASHLENVGIDNVPDACRRYLGEKSILVIDAYPPCYDRESGSRRLFELLKIFKRLNYHVIFASDNGYKEEPYTSQMQNLQIEVLYTQDGYGTPILEQIQDRLPLLDFAWICRPEMNEKYLSLMRQQPSIKVIYDTIDLHYLRMKRAWELSPAPRSIEAAKEWVRMEKREMKMAQEADLVITVTPTEKDILNQREIPHVEVVPNIHYPYIGEKKDFHEREGLLFIGGYNHTPNIDAVVWLCKEIMPLVWQKSPEIKVTLLGNNPSEAVRELASDRVDVTGYIEDVTPYFISHRVFVAPLTYGAGMKGKIGQSLEYGLPIVSTAIGTEGMNLVSGRDALEANTASDFAEQILRLYRDENLWHQIEQNAHNAIASYYPESIQKNIAQLMNQFS</sequence>
<dbReference type="RefSeq" id="WP_229638433.1">
    <property type="nucleotide sequence ID" value="NZ_JADWDC010000001.1"/>
</dbReference>
<dbReference type="PROSITE" id="PS50293">
    <property type="entry name" value="TPR_REGION"/>
    <property type="match status" value="3"/>
</dbReference>
<feature type="repeat" description="TPR" evidence="1">
    <location>
        <begin position="634"/>
        <end position="667"/>
    </location>
</feature>
<evidence type="ECO:0000313" key="4">
    <source>
        <dbReference type="EMBL" id="MCC0175433.1"/>
    </source>
</evidence>
<dbReference type="Proteomes" id="UP000729733">
    <property type="component" value="Unassembled WGS sequence"/>
</dbReference>
<feature type="repeat" description="TPR" evidence="1">
    <location>
        <begin position="668"/>
        <end position="701"/>
    </location>
</feature>
<dbReference type="InterPro" id="IPR029044">
    <property type="entry name" value="Nucleotide-diphossugar_trans"/>
</dbReference>
<name>A0A964BN77_9CYAN</name>
<dbReference type="CDD" id="cd03801">
    <property type="entry name" value="GT4_PimA-like"/>
    <property type="match status" value="1"/>
</dbReference>
<dbReference type="SUPFAM" id="SSF48452">
    <property type="entry name" value="TPR-like"/>
    <property type="match status" value="3"/>
</dbReference>
<dbReference type="SUPFAM" id="SSF53448">
    <property type="entry name" value="Nucleotide-diphospho-sugar transferases"/>
    <property type="match status" value="1"/>
</dbReference>
<dbReference type="InterPro" id="IPR011990">
    <property type="entry name" value="TPR-like_helical_dom_sf"/>
</dbReference>
<dbReference type="InterPro" id="IPR019734">
    <property type="entry name" value="TPR_rpt"/>
</dbReference>
<keyword evidence="1" id="KW-0802">TPR repeat</keyword>
<dbReference type="InterPro" id="IPR001173">
    <property type="entry name" value="Glyco_trans_2-like"/>
</dbReference>
<proteinExistence type="predicted"/>
<feature type="repeat" description="TPR" evidence="1">
    <location>
        <begin position="496"/>
        <end position="529"/>
    </location>
</feature>
<evidence type="ECO:0000256" key="1">
    <source>
        <dbReference type="PROSITE-ProRule" id="PRU00339"/>
    </source>
</evidence>
<feature type="repeat" description="TPR" evidence="1">
    <location>
        <begin position="217"/>
        <end position="250"/>
    </location>
</feature>
<gene>
    <name evidence="4" type="ORF">I4641_00365</name>
</gene>
<reference evidence="4" key="1">
    <citation type="journal article" date="2021" name="Antonie Van Leeuwenhoek">
        <title>Draft genome and description of Waterburya agarophytonicola gen. nov. sp. nov. (Pleurocapsales, Cyanobacteria): a seaweed symbiont.</title>
        <authorList>
            <person name="Bonthond G."/>
            <person name="Shalygin S."/>
            <person name="Bayer T."/>
            <person name="Weinberger F."/>
        </authorList>
    </citation>
    <scope>NUCLEOTIDE SEQUENCE</scope>
    <source>
        <strain evidence="4">KI4</strain>
    </source>
</reference>
<comment type="caution">
    <text evidence="4">The sequence shown here is derived from an EMBL/GenBank/DDBJ whole genome shotgun (WGS) entry which is preliminary data.</text>
</comment>
<dbReference type="Gene3D" id="3.40.50.2000">
    <property type="entry name" value="Glycogen Phosphorylase B"/>
    <property type="match status" value="1"/>
</dbReference>
<evidence type="ECO:0000313" key="5">
    <source>
        <dbReference type="Proteomes" id="UP000729733"/>
    </source>
</evidence>
<dbReference type="GO" id="GO:0006493">
    <property type="term" value="P:protein O-linked glycosylation"/>
    <property type="evidence" value="ECO:0007669"/>
    <property type="project" value="InterPro"/>
</dbReference>
<dbReference type="Pfam" id="PF13414">
    <property type="entry name" value="TPR_11"/>
    <property type="match status" value="4"/>
</dbReference>
<feature type="compositionally biased region" description="Polar residues" evidence="2">
    <location>
        <begin position="450"/>
        <end position="474"/>
    </location>
</feature>
<feature type="repeat" description="TPR" evidence="1">
    <location>
        <begin position="736"/>
        <end position="769"/>
    </location>
</feature>